<dbReference type="Proteomes" id="UP000014480">
    <property type="component" value="Unassembled WGS sequence"/>
</dbReference>
<evidence type="ECO:0000313" key="2">
    <source>
        <dbReference type="Proteomes" id="UP000014480"/>
    </source>
</evidence>
<protein>
    <submittedName>
        <fullName evidence="1">Uncharacterized protein</fullName>
    </submittedName>
</protein>
<reference evidence="2" key="2">
    <citation type="journal article" date="2019" name="Mol. Plant Microbe Interact.">
        <title>Genome sequence resources for four phytopathogenic fungi from the Colletotrichum orbiculare species complex.</title>
        <authorList>
            <person name="Gan P."/>
            <person name="Tsushima A."/>
            <person name="Narusaka M."/>
            <person name="Narusaka Y."/>
            <person name="Takano Y."/>
            <person name="Kubo Y."/>
            <person name="Shirasu K."/>
        </authorList>
    </citation>
    <scope>GENOME REANNOTATION</scope>
    <source>
        <strain evidence="2">104-T / ATCC 96160 / CBS 514.97 / LARS 414 / MAFF 240422</strain>
    </source>
</reference>
<dbReference type="AlphaFoldDB" id="A0A484FUI9"/>
<evidence type="ECO:0000313" key="1">
    <source>
        <dbReference type="EMBL" id="TDZ21385.1"/>
    </source>
</evidence>
<proteinExistence type="predicted"/>
<reference evidence="2" key="1">
    <citation type="journal article" date="2013" name="New Phytol.">
        <title>Comparative genomic and transcriptomic analyses reveal the hemibiotrophic stage shift of Colletotrichum fungi.</title>
        <authorList>
            <person name="Gan P."/>
            <person name="Ikeda K."/>
            <person name="Irieda H."/>
            <person name="Narusaka M."/>
            <person name="O'Connell R.J."/>
            <person name="Narusaka Y."/>
            <person name="Takano Y."/>
            <person name="Kubo Y."/>
            <person name="Shirasu K."/>
        </authorList>
    </citation>
    <scope>NUCLEOTIDE SEQUENCE [LARGE SCALE GENOMIC DNA]</scope>
    <source>
        <strain evidence="2">104-T / ATCC 96160 / CBS 514.97 / LARS 414 / MAFF 240422</strain>
    </source>
</reference>
<sequence length="92" mass="10476">MELRSFLPELMYRLKDVQEAMSSRKQARIKHCSICLGEYLRRFALREPGSSQLLVSHLGLTPLACLPHPCWFSPAPFPTSFAFVRSGLIQLV</sequence>
<dbReference type="EMBL" id="AMCV02000015">
    <property type="protein sequence ID" value="TDZ21385.1"/>
    <property type="molecule type" value="Genomic_DNA"/>
</dbReference>
<comment type="caution">
    <text evidence="1">The sequence shown here is derived from an EMBL/GenBank/DDBJ whole genome shotgun (WGS) entry which is preliminary data.</text>
</comment>
<gene>
    <name evidence="1" type="ORF">Cob_v005682</name>
</gene>
<accession>A0A484FUI9</accession>
<name>A0A484FUI9_COLOR</name>
<keyword evidence="2" id="KW-1185">Reference proteome</keyword>
<organism evidence="1 2">
    <name type="scientific">Colletotrichum orbiculare (strain 104-T / ATCC 96160 / CBS 514.97 / LARS 414 / MAFF 240422)</name>
    <name type="common">Cucumber anthracnose fungus</name>
    <name type="synonym">Colletotrichum lagenarium</name>
    <dbReference type="NCBI Taxonomy" id="1213857"/>
    <lineage>
        <taxon>Eukaryota</taxon>
        <taxon>Fungi</taxon>
        <taxon>Dikarya</taxon>
        <taxon>Ascomycota</taxon>
        <taxon>Pezizomycotina</taxon>
        <taxon>Sordariomycetes</taxon>
        <taxon>Hypocreomycetidae</taxon>
        <taxon>Glomerellales</taxon>
        <taxon>Glomerellaceae</taxon>
        <taxon>Colletotrichum</taxon>
        <taxon>Colletotrichum orbiculare species complex</taxon>
    </lineage>
</organism>